<accession>A0A3R9F0Y1</accession>
<dbReference type="GO" id="GO:0030246">
    <property type="term" value="F:carbohydrate binding"/>
    <property type="evidence" value="ECO:0007669"/>
    <property type="project" value="TreeGrafter"/>
</dbReference>
<dbReference type="InterPro" id="IPR018389">
    <property type="entry name" value="DctP_fam"/>
</dbReference>
<dbReference type="PIRSF" id="PIRSF006470">
    <property type="entry name" value="DctB"/>
    <property type="match status" value="1"/>
</dbReference>
<dbReference type="InterPro" id="IPR038404">
    <property type="entry name" value="TRAP_DctP_sf"/>
</dbReference>
<dbReference type="InterPro" id="IPR004682">
    <property type="entry name" value="TRAP_DctP"/>
</dbReference>
<organism evidence="3 4">
    <name type="scientific">Atlantibacter subterraneus</name>
    <dbReference type="NCBI Taxonomy" id="255519"/>
    <lineage>
        <taxon>Bacteria</taxon>
        <taxon>Pseudomonadati</taxon>
        <taxon>Pseudomonadota</taxon>
        <taxon>Gammaproteobacteria</taxon>
        <taxon>Enterobacterales</taxon>
        <taxon>Enterobacteriaceae</taxon>
        <taxon>Atlantibacter</taxon>
    </lineage>
</organism>
<dbReference type="SUPFAM" id="SSF53850">
    <property type="entry name" value="Periplasmic binding protein-like II"/>
    <property type="match status" value="1"/>
</dbReference>
<dbReference type="GO" id="GO:0055085">
    <property type="term" value="P:transmembrane transport"/>
    <property type="evidence" value="ECO:0007669"/>
    <property type="project" value="InterPro"/>
</dbReference>
<sequence length="332" mass="37038">MKLKKIATQIILALPLATLAFSSAAMEKVTLKLAHNLDTSHIVHQTWAQMAKDLETESGGKMKLRIYPGGQMGGPRETLELLQNGALDMTKAMANELEAFTPAYSIFSLPYLFKSDAHFKAVIHGAVGKEMMEEIKQKGFFPVAAYVGGTRSFYAKKAIHSPEDMKGMKIRVITTPTTIKFIELLGASPVSIPFGEVYTALQQGVIDGAENNEPSYVQTRHVEVAKFYSDNQHSAVPDYLIVSNKAWARLSDEHKAVLEKVFRKSEENQMKAWDELVLESKKEAEKAGATFIEVDKEPFRAALRPLYDEFKNDPARGPWITKVEEVAKEISQ</sequence>
<gene>
    <name evidence="3" type="ORF">EGT71_11330</name>
</gene>
<protein>
    <submittedName>
        <fullName evidence="3">TRAP transporter substrate-binding protein</fullName>
    </submittedName>
</protein>
<name>A0A3R9F0Y1_9ENTR</name>
<dbReference type="CDD" id="cd13671">
    <property type="entry name" value="PBP2_TRAP_SBP_like_3"/>
    <property type="match status" value="1"/>
</dbReference>
<dbReference type="AlphaFoldDB" id="A0A3R9F0Y1"/>
<dbReference type="PANTHER" id="PTHR33376">
    <property type="match status" value="1"/>
</dbReference>
<dbReference type="PANTHER" id="PTHR33376:SF2">
    <property type="entry name" value="DICARBOXYLATE-BINDING PERIPLASMIC PROTEIN"/>
    <property type="match status" value="1"/>
</dbReference>
<dbReference type="OrthoDB" id="8690069at2"/>
<evidence type="ECO:0000256" key="2">
    <source>
        <dbReference type="SAM" id="SignalP"/>
    </source>
</evidence>
<dbReference type="Gene3D" id="3.40.190.170">
    <property type="entry name" value="Bacterial extracellular solute-binding protein, family 7"/>
    <property type="match status" value="1"/>
</dbReference>
<evidence type="ECO:0000313" key="4">
    <source>
        <dbReference type="Proteomes" id="UP000275331"/>
    </source>
</evidence>
<keyword evidence="1 2" id="KW-0732">Signal</keyword>
<dbReference type="EMBL" id="RHXB01000006">
    <property type="protein sequence ID" value="RSE26134.1"/>
    <property type="molecule type" value="Genomic_DNA"/>
</dbReference>
<comment type="caution">
    <text evidence="3">The sequence shown here is derived from an EMBL/GenBank/DDBJ whole genome shotgun (WGS) entry which is preliminary data.</text>
</comment>
<dbReference type="Pfam" id="PF03480">
    <property type="entry name" value="DctP"/>
    <property type="match status" value="1"/>
</dbReference>
<proteinExistence type="predicted"/>
<feature type="chain" id="PRO_5018525533" evidence="2">
    <location>
        <begin position="28"/>
        <end position="332"/>
    </location>
</feature>
<evidence type="ECO:0000256" key="1">
    <source>
        <dbReference type="ARBA" id="ARBA00022729"/>
    </source>
</evidence>
<evidence type="ECO:0000313" key="3">
    <source>
        <dbReference type="EMBL" id="RSE26134.1"/>
    </source>
</evidence>
<dbReference type="NCBIfam" id="TIGR00787">
    <property type="entry name" value="dctP"/>
    <property type="match status" value="1"/>
</dbReference>
<reference evidence="3 4" key="1">
    <citation type="submission" date="2018-10" db="EMBL/GenBank/DDBJ databases">
        <title>Transmission dynamics of multidrug resistant bacteria on intensive care unit surfaces.</title>
        <authorList>
            <person name="D'Souza A.W."/>
            <person name="Potter R.F."/>
            <person name="Wallace M."/>
            <person name="Shupe A."/>
            <person name="Patel S."/>
            <person name="Sun S."/>
            <person name="Gul D."/>
            <person name="Kwon J.H."/>
            <person name="Andleeb S."/>
            <person name="Burnham C.-A.D."/>
            <person name="Dantas G."/>
        </authorList>
    </citation>
    <scope>NUCLEOTIDE SEQUENCE [LARGE SCALE GENOMIC DNA]</scope>
    <source>
        <strain evidence="3 4">AS_373</strain>
    </source>
</reference>
<dbReference type="Proteomes" id="UP000275331">
    <property type="component" value="Unassembled WGS sequence"/>
</dbReference>
<feature type="signal peptide" evidence="2">
    <location>
        <begin position="1"/>
        <end position="27"/>
    </location>
</feature>
<dbReference type="GO" id="GO:0030288">
    <property type="term" value="C:outer membrane-bounded periplasmic space"/>
    <property type="evidence" value="ECO:0007669"/>
    <property type="project" value="InterPro"/>
</dbReference>
<dbReference type="RefSeq" id="WP_125293644.1">
    <property type="nucleotide sequence ID" value="NZ_JAPTZM010000002.1"/>
</dbReference>
<dbReference type="NCBIfam" id="NF037995">
    <property type="entry name" value="TRAP_S1"/>
    <property type="match status" value="1"/>
</dbReference>